<dbReference type="PANTHER" id="PTHR12526:SF630">
    <property type="entry name" value="GLYCOSYLTRANSFERASE"/>
    <property type="match status" value="1"/>
</dbReference>
<dbReference type="Pfam" id="PF00534">
    <property type="entry name" value="Glycos_transf_1"/>
    <property type="match status" value="1"/>
</dbReference>
<dbReference type="EMBL" id="CP025706">
    <property type="protein sequence ID" value="AXB06223.1"/>
    <property type="molecule type" value="Genomic_DNA"/>
</dbReference>
<accession>A0A7U6BA49</accession>
<evidence type="ECO:0000259" key="1">
    <source>
        <dbReference type="Pfam" id="PF00534"/>
    </source>
</evidence>
<dbReference type="InterPro" id="IPR001296">
    <property type="entry name" value="Glyco_trans_1"/>
</dbReference>
<dbReference type="Gene3D" id="3.40.50.2000">
    <property type="entry name" value="Glycogen Phosphorylase B"/>
    <property type="match status" value="2"/>
</dbReference>
<evidence type="ECO:0000313" key="3">
    <source>
        <dbReference type="EMBL" id="AXB06223.1"/>
    </source>
</evidence>
<dbReference type="Pfam" id="PF13439">
    <property type="entry name" value="Glyco_transf_4"/>
    <property type="match status" value="1"/>
</dbReference>
<organism evidence="3 4">
    <name type="scientific">Aeromonas caviae</name>
    <name type="common">Aeromonas punctata</name>
    <dbReference type="NCBI Taxonomy" id="648"/>
    <lineage>
        <taxon>Bacteria</taxon>
        <taxon>Pseudomonadati</taxon>
        <taxon>Pseudomonadota</taxon>
        <taxon>Gammaproteobacteria</taxon>
        <taxon>Aeromonadales</taxon>
        <taxon>Aeromonadaceae</taxon>
        <taxon>Aeromonas</taxon>
    </lineage>
</organism>
<reference evidence="3" key="1">
    <citation type="journal article" date="2019" name="J Environ">
        <title>Genetic characterization and potential molecular dissemination mechanism of tet (31) gene in Aeromonas caviae from an oxytetracycline wastewater treatment system.</title>
        <authorList>
            <person name="Shi Y."/>
            <person name="Tian Z."/>
            <person name="Leclercq S.O."/>
            <person name="Zhang H."/>
            <person name="Yang M."/>
            <person name="Zhang Y."/>
        </authorList>
    </citation>
    <scope>NUCLEOTIDE SEQUENCE</scope>
    <source>
        <strain evidence="3">T25-39</strain>
    </source>
</reference>
<dbReference type="GO" id="GO:0016757">
    <property type="term" value="F:glycosyltransferase activity"/>
    <property type="evidence" value="ECO:0007669"/>
    <property type="project" value="InterPro"/>
</dbReference>
<feature type="domain" description="Glycosyltransferase subfamily 4-like N-terminal" evidence="2">
    <location>
        <begin position="12"/>
        <end position="167"/>
    </location>
</feature>
<name>A0A7U6BA49_AERCA</name>
<dbReference type="SUPFAM" id="SSF53756">
    <property type="entry name" value="UDP-Glycosyltransferase/glycogen phosphorylase"/>
    <property type="match status" value="1"/>
</dbReference>
<feature type="domain" description="Glycosyl transferase family 1" evidence="1">
    <location>
        <begin position="176"/>
        <end position="342"/>
    </location>
</feature>
<dbReference type="GO" id="GO:1901135">
    <property type="term" value="P:carbohydrate derivative metabolic process"/>
    <property type="evidence" value="ECO:0007669"/>
    <property type="project" value="UniProtKB-ARBA"/>
</dbReference>
<dbReference type="Proteomes" id="UP000266778">
    <property type="component" value="Chromosome"/>
</dbReference>
<gene>
    <name evidence="3" type="ORF">C1C91_15510</name>
</gene>
<proteinExistence type="predicted"/>
<dbReference type="PANTHER" id="PTHR12526">
    <property type="entry name" value="GLYCOSYLTRANSFERASE"/>
    <property type="match status" value="1"/>
</dbReference>
<sequence length="367" mass="40272">MKVSLIITGLGMGGAERQVCDLADQFTAKGHKVLLISMTGETVNRPLSSKIDVSELNMAKTPIGFIKAYWQARQLIKQFKPDVVHSHMVHANLFSRLLRLSVRIPKLICTAHSTSEGGRGRMLAYRITDKLCDISTNVSQEAVDAFVQQGAVPAGRMVAMHNGIDSENFRYNSINRKRLRAELGLAVHTPLLLAVGRLTTAKDYPNLLAAFSALPPIFDVAQLAIIGVGEDEENIKTRVIQQGLSNRVHFLGLRRDVNEWMSAADVFVLSSAWEGFGLVVAEAMACERVVVATDCGGVKEVVGDAGFLVPPKNSEKLASAMIAALELSLEARAHFGYLARKRVEDNYSLSSVSERWLKIYSDDYNLS</sequence>
<dbReference type="AlphaFoldDB" id="A0A7U6BA49"/>
<keyword evidence="3" id="KW-0808">Transferase</keyword>
<evidence type="ECO:0000313" key="4">
    <source>
        <dbReference type="Proteomes" id="UP000266778"/>
    </source>
</evidence>
<protein>
    <submittedName>
        <fullName evidence="3">Glycosyltransferase</fullName>
    </submittedName>
</protein>
<dbReference type="InterPro" id="IPR028098">
    <property type="entry name" value="Glyco_trans_4-like_N"/>
</dbReference>
<evidence type="ECO:0000259" key="2">
    <source>
        <dbReference type="Pfam" id="PF13439"/>
    </source>
</evidence>